<feature type="domain" description="GGDEF" evidence="1">
    <location>
        <begin position="196"/>
        <end position="327"/>
    </location>
</feature>
<dbReference type="InterPro" id="IPR037522">
    <property type="entry name" value="HD_GYP_dom"/>
</dbReference>
<dbReference type="NCBIfam" id="TIGR00277">
    <property type="entry name" value="HDIG"/>
    <property type="match status" value="1"/>
</dbReference>
<sequence length="532" mass="60028">MREREEVFDHFITAVINTLNADEIYDAAIEALQDILQPDGLLLMMNQNTHHVFSVIRKCGSIACTKSYSVPTDSMLQELKDSPNLIMLNDTGKHILDLLTPRQRNWLNAEHITAIYTLKYNQVIIGFLYIAAHDGQDFAPEELRYLEKICYYSSYALRNANLYQNAYRASITDDLTSLYNRKHAFECIDHVCQHQKPSTLIVLDIDDFKLYNELYGAQESDNLIHRFAQVILQEISSKDIGFRFGADEFLILKAGTDIDEACSCCKRIVDAITDATPANTVWDITITCGISVFPDISTDAASFLHNAEQAIYYGKQAGKGNIEVYRPGIDERSHDPDIRAAYERVAPTIYALTAAIDAKDSYTFIHSMNVSKYAVILAEALGMNSNDIEIIRDAGLLHDIGKISIPERILQKTSKLTDEEYAIMKTHVENSTKMIRYLPDMDYVIPAVVGHHERYDGTGYPRGLAGQNIPYMARILTIADCFDAMTAKRPYKQALSVEYAVNELEKNSGTQFDPVLVKKFVELIHEGKISIA</sequence>
<dbReference type="AlphaFoldDB" id="A0A0M6WTR7"/>
<dbReference type="InterPro" id="IPR000160">
    <property type="entry name" value="GGDEF_dom"/>
</dbReference>
<dbReference type="InterPro" id="IPR029787">
    <property type="entry name" value="Nucleotide_cyclase"/>
</dbReference>
<name>A0A0M6WTR7_9FIRM</name>
<feature type="domain" description="HD" evidence="2">
    <location>
        <begin position="363"/>
        <end position="485"/>
    </location>
</feature>
<reference evidence="4" key="2">
    <citation type="submission" date="2015-05" db="EMBL/GenBank/DDBJ databases">
        <authorList>
            <person name="Wang D.B."/>
            <person name="Wang M."/>
        </authorList>
    </citation>
    <scope>NUCLEOTIDE SEQUENCE [LARGE SCALE GENOMIC DNA]</scope>
    <source>
        <strain evidence="4">L1-83</strain>
    </source>
</reference>
<dbReference type="Proteomes" id="UP000286271">
    <property type="component" value="Unassembled WGS sequence"/>
</dbReference>
<reference evidence="13 14" key="3">
    <citation type="submission" date="2018-08" db="EMBL/GenBank/DDBJ databases">
        <title>A genome reference for cultivated species of the human gut microbiota.</title>
        <authorList>
            <person name="Zou Y."/>
            <person name="Xue W."/>
            <person name="Luo G."/>
        </authorList>
    </citation>
    <scope>NUCLEOTIDE SEQUENCE [LARGE SCALE GENOMIC DNA]</scope>
    <source>
        <strain evidence="7 14">AF24-4</strain>
        <strain evidence="9 13">AM23-23AC</strain>
        <strain evidence="8 15">AM27-11</strain>
    </source>
</reference>
<feature type="domain" description="HD-GYP" evidence="3">
    <location>
        <begin position="341"/>
        <end position="532"/>
    </location>
</feature>
<organism evidence="4 10">
    <name type="scientific">Roseburia inulinivorans</name>
    <dbReference type="NCBI Taxonomy" id="360807"/>
    <lineage>
        <taxon>Bacteria</taxon>
        <taxon>Bacillati</taxon>
        <taxon>Bacillota</taxon>
        <taxon>Clostridia</taxon>
        <taxon>Lachnospirales</taxon>
        <taxon>Lachnospiraceae</taxon>
        <taxon>Roseburia</taxon>
    </lineage>
</organism>
<dbReference type="PANTHER" id="PTHR43155">
    <property type="entry name" value="CYCLIC DI-GMP PHOSPHODIESTERASE PA4108-RELATED"/>
    <property type="match status" value="1"/>
</dbReference>
<evidence type="ECO:0000313" key="5">
    <source>
        <dbReference type="EMBL" id="CUM82995.1"/>
    </source>
</evidence>
<dbReference type="SUPFAM" id="SSF109604">
    <property type="entry name" value="HD-domain/PDEase-like"/>
    <property type="match status" value="1"/>
</dbReference>
<dbReference type="PROSITE" id="PS51832">
    <property type="entry name" value="HD_GYP"/>
    <property type="match status" value="1"/>
</dbReference>
<dbReference type="GO" id="GO:0071111">
    <property type="term" value="F:cyclic-guanylate-specific phosphodiesterase activity"/>
    <property type="evidence" value="ECO:0007669"/>
    <property type="project" value="UniProtKB-EC"/>
</dbReference>
<evidence type="ECO:0000313" key="13">
    <source>
        <dbReference type="Proteomes" id="UP000283701"/>
    </source>
</evidence>
<dbReference type="SMART" id="SM00267">
    <property type="entry name" value="GGDEF"/>
    <property type="match status" value="1"/>
</dbReference>
<dbReference type="PROSITE" id="PS50887">
    <property type="entry name" value="GGDEF"/>
    <property type="match status" value="1"/>
</dbReference>
<dbReference type="Gene3D" id="3.30.450.40">
    <property type="match status" value="1"/>
</dbReference>
<dbReference type="Gene3D" id="3.30.70.270">
    <property type="match status" value="1"/>
</dbReference>
<dbReference type="Proteomes" id="UP000285820">
    <property type="component" value="Unassembled WGS sequence"/>
</dbReference>
<dbReference type="EC" id="3.1.4.52" evidence="5"/>
<evidence type="ECO:0000259" key="2">
    <source>
        <dbReference type="PROSITE" id="PS51831"/>
    </source>
</evidence>
<dbReference type="Proteomes" id="UP000283701">
    <property type="component" value="Unassembled WGS sequence"/>
</dbReference>
<dbReference type="RefSeq" id="WP_021923563.1">
    <property type="nucleotide sequence ID" value="NZ_CAKZTK010000074.1"/>
</dbReference>
<dbReference type="STRING" id="360807.ERS852392_02751"/>
<evidence type="ECO:0000259" key="3">
    <source>
        <dbReference type="PROSITE" id="PS51832"/>
    </source>
</evidence>
<keyword evidence="5" id="KW-0378">Hydrolase</keyword>
<dbReference type="OrthoDB" id="9804747at2"/>
<dbReference type="InterPro" id="IPR029016">
    <property type="entry name" value="GAF-like_dom_sf"/>
</dbReference>
<dbReference type="EMBL" id="QRHP01000004">
    <property type="protein sequence ID" value="RHF85557.1"/>
    <property type="molecule type" value="Genomic_DNA"/>
</dbReference>
<dbReference type="EMBL" id="CYXX01000004">
    <property type="protein sequence ID" value="CUM82995.1"/>
    <property type="molecule type" value="Genomic_DNA"/>
</dbReference>
<evidence type="ECO:0000313" key="9">
    <source>
        <dbReference type="EMBL" id="RHF85557.1"/>
    </source>
</evidence>
<dbReference type="Proteomes" id="UP000095453">
    <property type="component" value="Unassembled WGS sequence"/>
</dbReference>
<gene>
    <name evidence="5" type="primary">rpfG_2</name>
    <name evidence="6" type="synonym">rpfG_5</name>
    <name evidence="9" type="ORF">DW654_06085</name>
    <name evidence="8" type="ORF">DW707_15575</name>
    <name evidence="7" type="ORF">DWY29_06200</name>
    <name evidence="6" type="ORF">ERS852392_02751</name>
    <name evidence="5" type="ORF">ERS852444_00666</name>
    <name evidence="4" type="ORF">RIL183_28081</name>
</gene>
<dbReference type="InterPro" id="IPR006675">
    <property type="entry name" value="HDIG_dom"/>
</dbReference>
<evidence type="ECO:0000313" key="8">
    <source>
        <dbReference type="EMBL" id="RHE92615.1"/>
    </source>
</evidence>
<dbReference type="InterPro" id="IPR043128">
    <property type="entry name" value="Rev_trsase/Diguanyl_cyclase"/>
</dbReference>
<dbReference type="EMBL" id="QRUN01000006">
    <property type="protein sequence ID" value="RGR69243.1"/>
    <property type="molecule type" value="Genomic_DNA"/>
</dbReference>
<dbReference type="Gene3D" id="1.10.3210.10">
    <property type="entry name" value="Hypothetical protein af1432"/>
    <property type="match status" value="1"/>
</dbReference>
<dbReference type="Pfam" id="PF00990">
    <property type="entry name" value="GGDEF"/>
    <property type="match status" value="1"/>
</dbReference>
<dbReference type="EMBL" id="CVRS01000087">
    <property type="protein sequence ID" value="CRL41005.1"/>
    <property type="molecule type" value="Genomic_DNA"/>
</dbReference>
<evidence type="ECO:0000313" key="7">
    <source>
        <dbReference type="EMBL" id="RGR69243.1"/>
    </source>
</evidence>
<dbReference type="EMBL" id="CYYR01000021">
    <property type="protein sequence ID" value="CUO29951.1"/>
    <property type="molecule type" value="Genomic_DNA"/>
</dbReference>
<evidence type="ECO:0000313" key="6">
    <source>
        <dbReference type="EMBL" id="CUO29951.1"/>
    </source>
</evidence>
<dbReference type="PROSITE" id="PS51831">
    <property type="entry name" value="HD"/>
    <property type="match status" value="1"/>
</dbReference>
<dbReference type="InterPro" id="IPR006674">
    <property type="entry name" value="HD_domain"/>
</dbReference>
<evidence type="ECO:0000313" key="14">
    <source>
        <dbReference type="Proteomes" id="UP000285820"/>
    </source>
</evidence>
<evidence type="ECO:0000313" key="12">
    <source>
        <dbReference type="Proteomes" id="UP000095453"/>
    </source>
</evidence>
<evidence type="ECO:0000313" key="4">
    <source>
        <dbReference type="EMBL" id="CRL41005.1"/>
    </source>
</evidence>
<dbReference type="Pfam" id="PF13487">
    <property type="entry name" value="HD_5"/>
    <property type="match status" value="1"/>
</dbReference>
<reference evidence="10" key="1">
    <citation type="submission" date="2015-05" db="EMBL/GenBank/DDBJ databases">
        <authorList>
            <consortium name="Pathogen Informatics"/>
        </authorList>
    </citation>
    <scope>NUCLEOTIDE SEQUENCE [LARGE SCALE GENOMIC DNA]</scope>
    <source>
        <strain evidence="6 11">2789STDY5608835</strain>
        <strain evidence="5 12">2789STDY5608887</strain>
        <strain evidence="10">L1-83</strain>
    </source>
</reference>
<evidence type="ECO:0000259" key="1">
    <source>
        <dbReference type="PROSITE" id="PS50887"/>
    </source>
</evidence>
<dbReference type="CDD" id="cd00077">
    <property type="entry name" value="HDc"/>
    <property type="match status" value="1"/>
</dbReference>
<evidence type="ECO:0000313" key="15">
    <source>
        <dbReference type="Proteomes" id="UP000286271"/>
    </source>
</evidence>
<evidence type="ECO:0000313" key="10">
    <source>
        <dbReference type="Proteomes" id="UP000049828"/>
    </source>
</evidence>
<dbReference type="EMBL" id="QSKW01000034">
    <property type="protein sequence ID" value="RHE92615.1"/>
    <property type="molecule type" value="Genomic_DNA"/>
</dbReference>
<keyword evidence="10" id="KW-1185">Reference proteome</keyword>
<proteinExistence type="predicted"/>
<evidence type="ECO:0000313" key="11">
    <source>
        <dbReference type="Proteomes" id="UP000095395"/>
    </source>
</evidence>
<dbReference type="Proteomes" id="UP000095395">
    <property type="component" value="Unassembled WGS sequence"/>
</dbReference>
<accession>A0A0M6WTR7</accession>
<dbReference type="PANTHER" id="PTHR43155:SF2">
    <property type="entry name" value="CYCLIC DI-GMP PHOSPHODIESTERASE PA4108"/>
    <property type="match status" value="1"/>
</dbReference>
<dbReference type="SMART" id="SM00471">
    <property type="entry name" value="HDc"/>
    <property type="match status" value="1"/>
</dbReference>
<dbReference type="SUPFAM" id="SSF55073">
    <property type="entry name" value="Nucleotide cyclase"/>
    <property type="match status" value="1"/>
</dbReference>
<protein>
    <submittedName>
        <fullName evidence="5">Cyclic di-GMP phosphodiesterase response regulator RpfG</fullName>
        <ecNumber evidence="5">3.1.4.52</ecNumber>
    </submittedName>
    <submittedName>
        <fullName evidence="7">Diguanylate cyclase</fullName>
    </submittedName>
    <submittedName>
        <fullName evidence="4">GGDEF domain-containing protein</fullName>
    </submittedName>
</protein>
<dbReference type="Proteomes" id="UP000049828">
    <property type="component" value="Unassembled WGS sequence"/>
</dbReference>
<dbReference type="InterPro" id="IPR003607">
    <property type="entry name" value="HD/PDEase_dom"/>
</dbReference>
<dbReference type="CDD" id="cd01949">
    <property type="entry name" value="GGDEF"/>
    <property type="match status" value="1"/>
</dbReference>
<dbReference type="SUPFAM" id="SSF55781">
    <property type="entry name" value="GAF domain-like"/>
    <property type="match status" value="1"/>
</dbReference>
<dbReference type="NCBIfam" id="TIGR00254">
    <property type="entry name" value="GGDEF"/>
    <property type="match status" value="1"/>
</dbReference>